<dbReference type="AlphaFoldDB" id="A0A5D4UI05"/>
<evidence type="ECO:0000256" key="1">
    <source>
        <dbReference type="SAM" id="Phobius"/>
    </source>
</evidence>
<gene>
    <name evidence="2" type="ORF">FZC85_07205</name>
</gene>
<organism evidence="2 3">
    <name type="scientific">Rossellomorea aquimaris</name>
    <dbReference type="NCBI Taxonomy" id="189382"/>
    <lineage>
        <taxon>Bacteria</taxon>
        <taxon>Bacillati</taxon>
        <taxon>Bacillota</taxon>
        <taxon>Bacilli</taxon>
        <taxon>Bacillales</taxon>
        <taxon>Bacillaceae</taxon>
        <taxon>Rossellomorea</taxon>
    </lineage>
</organism>
<sequence length="182" mass="21469">MPTWLIIHSSLIIAWLLFWLLTYYFKLWRIGFPFNKSIAFRSVVAYLIPISWLTSSVLIGSVIYFLFELTIISILTLIVIPFIVLLGIFVSTLKKQSDFNKKEMKIEHELGKANSDILNWTKQFPFIKEENFDIQLFISNNKPIGKMYLYEINAKEKDILRKKMKELPSGVKLYFIKKNLSY</sequence>
<proteinExistence type="predicted"/>
<accession>A0A5D4UI05</accession>
<keyword evidence="1" id="KW-1133">Transmembrane helix</keyword>
<dbReference type="RefSeq" id="WP_148969632.1">
    <property type="nucleotide sequence ID" value="NZ_JBNIKW010000002.1"/>
</dbReference>
<feature type="transmembrane region" description="Helical" evidence="1">
    <location>
        <begin position="71"/>
        <end position="93"/>
    </location>
</feature>
<keyword evidence="1" id="KW-0472">Membrane</keyword>
<dbReference type="OrthoDB" id="2990705at2"/>
<evidence type="ECO:0000313" key="2">
    <source>
        <dbReference type="EMBL" id="TYS86781.1"/>
    </source>
</evidence>
<name>A0A5D4UI05_9BACI</name>
<feature type="transmembrane region" description="Helical" evidence="1">
    <location>
        <begin position="6"/>
        <end position="25"/>
    </location>
</feature>
<evidence type="ECO:0000313" key="3">
    <source>
        <dbReference type="Proteomes" id="UP000324269"/>
    </source>
</evidence>
<dbReference type="EMBL" id="VTEZ01000002">
    <property type="protein sequence ID" value="TYS86781.1"/>
    <property type="molecule type" value="Genomic_DNA"/>
</dbReference>
<protein>
    <submittedName>
        <fullName evidence="2">Uncharacterized protein</fullName>
    </submittedName>
</protein>
<reference evidence="2 3" key="1">
    <citation type="submission" date="2019-08" db="EMBL/GenBank/DDBJ databases">
        <title>Bacillus genomes from the desert of Cuatro Cienegas, Coahuila.</title>
        <authorList>
            <person name="Olmedo-Alvarez G."/>
        </authorList>
    </citation>
    <scope>NUCLEOTIDE SEQUENCE [LARGE SCALE GENOMIC DNA]</scope>
    <source>
        <strain evidence="2 3">CH87b_3T</strain>
    </source>
</reference>
<keyword evidence="1" id="KW-0812">Transmembrane</keyword>
<feature type="transmembrane region" description="Helical" evidence="1">
    <location>
        <begin position="46"/>
        <end position="65"/>
    </location>
</feature>
<comment type="caution">
    <text evidence="2">The sequence shown here is derived from an EMBL/GenBank/DDBJ whole genome shotgun (WGS) entry which is preliminary data.</text>
</comment>
<dbReference type="Proteomes" id="UP000324269">
    <property type="component" value="Unassembled WGS sequence"/>
</dbReference>